<dbReference type="EMBL" id="CP001361">
    <property type="protein sequence ID" value="AFL05227.1"/>
    <property type="molecule type" value="Genomic_DNA"/>
</dbReference>
<name>I3WK14_BIFBI</name>
<accession>I3WK14</accession>
<dbReference type="InterPro" id="IPR027417">
    <property type="entry name" value="P-loop_NTPase"/>
</dbReference>
<evidence type="ECO:0000313" key="3">
    <source>
        <dbReference type="Proteomes" id="UP000006173"/>
    </source>
</evidence>
<sequence length="539" mass="58234">MQDHDQHCPQFRRAERQRTRHEPCHGPALGVVPGIENRVPGNAGNRPRSCRSAGRGTGMTPLRGGTQRNPDRRTDGPIVAKFARLLGTPLLPWQRLVADVAGEIDPDTGTYYYDTVILSTPRQCGKSTLVDAVDTRNSQWGPDRFIYYLAQTGKDAGDHFKKYLKTLGSSPLAAITTRPYLGAGDLRQPFANGSVIMPKSVTKVAGHGVQGDKITLDEAFSLSEETGNTILDGFMPTMATRLKATGVQPQLWITSTEGTAESTFFNRRLDACRAGEQSRRTCWFDFGLPADEDPENLDSIMRYHPAAGLLWNKAQLADFREQFQGNPAGWARAFGNRRDEGITDRAIDEALWAATVTAPVAPTGLDGRPVVFGVAVDVDGTHTSVSAGIANNDGTITVQLLRILDGTGYAPTELNRLCSKYGAPVVIDARGTAADLSDRLRHMTGDAGDPLLRFVDMDAADYLTIGQSFVAGLANKAVTHAADAELDASAANSARKWAGDAWRVSRRGSTGLTSPLESCMLAAWGAAHRPEETGPLQIY</sequence>
<dbReference type="Proteomes" id="UP000006173">
    <property type="component" value="Chromosome"/>
</dbReference>
<dbReference type="Gene3D" id="3.40.50.300">
    <property type="entry name" value="P-loop containing nucleotide triphosphate hydrolases"/>
    <property type="match status" value="1"/>
</dbReference>
<gene>
    <name evidence="2" type="ORF">BBB_1637</name>
</gene>
<organism evidence="2 3">
    <name type="scientific">Bifidobacterium bifidum BGN4</name>
    <dbReference type="NCBI Taxonomy" id="484020"/>
    <lineage>
        <taxon>Bacteria</taxon>
        <taxon>Bacillati</taxon>
        <taxon>Actinomycetota</taxon>
        <taxon>Actinomycetes</taxon>
        <taxon>Bifidobacteriales</taxon>
        <taxon>Bifidobacteriaceae</taxon>
        <taxon>Bifidobacterium</taxon>
    </lineage>
</organism>
<feature type="region of interest" description="Disordered" evidence="1">
    <location>
        <begin position="1"/>
        <end position="74"/>
    </location>
</feature>
<dbReference type="HOGENOM" id="CLU_030716_2_0_11"/>
<reference evidence="2 3" key="1">
    <citation type="journal article" date="2012" name="J. Bacteriol.">
        <title>Complete Genome Sequence of the Probiotic Bacterium Bifidobacterium bifidum Strain BGN4.</title>
        <authorList>
            <person name="Yu D.S."/>
            <person name="Jeong H."/>
            <person name="Lee D.H."/>
            <person name="Kwon S.K."/>
            <person name="Song J.Y."/>
            <person name="Kim B.K."/>
            <person name="Park M.S."/>
            <person name="Ji G.E."/>
            <person name="Oh T.K."/>
            <person name="Kim J.F."/>
        </authorList>
    </citation>
    <scope>NUCLEOTIDE SEQUENCE [LARGE SCALE GENOMIC DNA]</scope>
    <source>
        <strain evidence="2 3">BGN4</strain>
    </source>
</reference>
<dbReference type="KEGG" id="bbf:BBB_1637"/>
<proteinExistence type="predicted"/>
<dbReference type="AlphaFoldDB" id="I3WK14"/>
<dbReference type="PATRIC" id="fig|484020.3.peg.1620"/>
<evidence type="ECO:0000256" key="1">
    <source>
        <dbReference type="SAM" id="MobiDB-lite"/>
    </source>
</evidence>
<feature type="compositionally biased region" description="Basic and acidic residues" evidence="1">
    <location>
        <begin position="1"/>
        <end position="24"/>
    </location>
</feature>
<evidence type="ECO:0000313" key="2">
    <source>
        <dbReference type="EMBL" id="AFL05227.1"/>
    </source>
</evidence>
<protein>
    <submittedName>
        <fullName evidence="2">Putative phage terminase</fullName>
    </submittedName>
</protein>